<dbReference type="Proteomes" id="UP000092993">
    <property type="component" value="Unassembled WGS sequence"/>
</dbReference>
<gene>
    <name evidence="1" type="ORF">A0H81_03602</name>
</gene>
<sequence>MAPVVGHAVATSAQPSVVAVPLSIVTPEYTFGPTDDLQSEQVLLDMDSGGENQLFLPYGEEDVDDFFALDSTEDVSLDVDKLNSN</sequence>
<dbReference type="AlphaFoldDB" id="A0A1C7MHK6"/>
<evidence type="ECO:0000313" key="2">
    <source>
        <dbReference type="Proteomes" id="UP000092993"/>
    </source>
</evidence>
<comment type="caution">
    <text evidence="1">The sequence shown here is derived from an EMBL/GenBank/DDBJ whole genome shotgun (WGS) entry which is preliminary data.</text>
</comment>
<proteinExistence type="predicted"/>
<name>A0A1C7MHK6_GRIFR</name>
<evidence type="ECO:0000313" key="1">
    <source>
        <dbReference type="EMBL" id="OBZ76310.1"/>
    </source>
</evidence>
<accession>A0A1C7MHK6</accession>
<dbReference type="EMBL" id="LUGG01000003">
    <property type="protein sequence ID" value="OBZ76310.1"/>
    <property type="molecule type" value="Genomic_DNA"/>
</dbReference>
<organism evidence="1 2">
    <name type="scientific">Grifola frondosa</name>
    <name type="common">Maitake</name>
    <name type="synonym">Polyporus frondosus</name>
    <dbReference type="NCBI Taxonomy" id="5627"/>
    <lineage>
        <taxon>Eukaryota</taxon>
        <taxon>Fungi</taxon>
        <taxon>Dikarya</taxon>
        <taxon>Basidiomycota</taxon>
        <taxon>Agaricomycotina</taxon>
        <taxon>Agaricomycetes</taxon>
        <taxon>Polyporales</taxon>
        <taxon>Grifolaceae</taxon>
        <taxon>Grifola</taxon>
    </lineage>
</organism>
<reference evidence="1 2" key="1">
    <citation type="submission" date="2016-03" db="EMBL/GenBank/DDBJ databases">
        <title>Whole genome sequencing of Grifola frondosa 9006-11.</title>
        <authorList>
            <person name="Min B."/>
            <person name="Park H."/>
            <person name="Kim J.-G."/>
            <person name="Cho H."/>
            <person name="Oh Y.-L."/>
            <person name="Kong W.-S."/>
            <person name="Choi I.-G."/>
        </authorList>
    </citation>
    <scope>NUCLEOTIDE SEQUENCE [LARGE SCALE GENOMIC DNA]</scope>
    <source>
        <strain evidence="1 2">9006-11</strain>
    </source>
</reference>
<protein>
    <submittedName>
        <fullName evidence="1">Uncharacterized protein</fullName>
    </submittedName>
</protein>
<keyword evidence="2" id="KW-1185">Reference proteome</keyword>